<evidence type="ECO:0000313" key="5">
    <source>
        <dbReference type="Proteomes" id="UP000019151"/>
    </source>
</evidence>
<dbReference type="Gene3D" id="3.30.830.10">
    <property type="entry name" value="Metalloenzyme, LuxS/M16 peptidase-like"/>
    <property type="match status" value="2"/>
</dbReference>
<feature type="domain" description="Peptidase M16 C-terminal" evidence="3">
    <location>
        <begin position="224"/>
        <end position="404"/>
    </location>
</feature>
<feature type="chain" id="PRO_5004794017" evidence="1">
    <location>
        <begin position="21"/>
        <end position="497"/>
    </location>
</feature>
<dbReference type="InterPro" id="IPR011249">
    <property type="entry name" value="Metalloenz_LuxS/M16"/>
</dbReference>
<dbReference type="InterPro" id="IPR007863">
    <property type="entry name" value="Peptidase_M16_C"/>
</dbReference>
<dbReference type="InParanoid" id="W0RB77"/>
<dbReference type="InterPro" id="IPR050361">
    <property type="entry name" value="MPP/UQCRC_Complex"/>
</dbReference>
<dbReference type="PANTHER" id="PTHR11851:SF224">
    <property type="entry name" value="PROCESSING PROTEASE"/>
    <property type="match status" value="1"/>
</dbReference>
<gene>
    <name evidence="4" type="ORF">J421_0812</name>
</gene>
<evidence type="ECO:0000259" key="3">
    <source>
        <dbReference type="Pfam" id="PF05193"/>
    </source>
</evidence>
<feature type="signal peptide" evidence="1">
    <location>
        <begin position="1"/>
        <end position="20"/>
    </location>
</feature>
<name>W0RB77_9BACT</name>
<evidence type="ECO:0000259" key="2">
    <source>
        <dbReference type="Pfam" id="PF00675"/>
    </source>
</evidence>
<dbReference type="PANTHER" id="PTHR11851">
    <property type="entry name" value="METALLOPROTEASE"/>
    <property type="match status" value="1"/>
</dbReference>
<dbReference type="OrthoDB" id="9811314at2"/>
<dbReference type="STRING" id="861299.J421_0812"/>
<dbReference type="HOGENOM" id="CLU_009902_6_1_0"/>
<dbReference type="RefSeq" id="WP_025409891.1">
    <property type="nucleotide sequence ID" value="NZ_CP007128.1"/>
</dbReference>
<keyword evidence="1" id="KW-0732">Signal</keyword>
<keyword evidence="5" id="KW-1185">Reference proteome</keyword>
<reference evidence="4 5" key="1">
    <citation type="journal article" date="2014" name="Genome Announc.">
        <title>Genome Sequence and Methylome of Soil Bacterium Gemmatirosa kalamazoonensis KBS708T, a Member of the Rarely Cultivated Gemmatimonadetes Phylum.</title>
        <authorList>
            <person name="Debruyn J.M."/>
            <person name="Radosevich M."/>
            <person name="Wommack K.E."/>
            <person name="Polson S.W."/>
            <person name="Hauser L.J."/>
            <person name="Fawaz M.N."/>
            <person name="Korlach J."/>
            <person name="Tsai Y.C."/>
        </authorList>
    </citation>
    <scope>NUCLEOTIDE SEQUENCE [LARGE SCALE GENOMIC DNA]</scope>
    <source>
        <strain evidence="4 5">KBS708</strain>
    </source>
</reference>
<dbReference type="Proteomes" id="UP000019151">
    <property type="component" value="Chromosome"/>
</dbReference>
<evidence type="ECO:0000313" key="4">
    <source>
        <dbReference type="EMBL" id="AHG88349.1"/>
    </source>
</evidence>
<dbReference type="Pfam" id="PF05193">
    <property type="entry name" value="Peptidase_M16_C"/>
    <property type="match status" value="1"/>
</dbReference>
<feature type="domain" description="Peptidase M16 N-terminal" evidence="2">
    <location>
        <begin position="96"/>
        <end position="204"/>
    </location>
</feature>
<dbReference type="AlphaFoldDB" id="W0RB77"/>
<dbReference type="GO" id="GO:0046872">
    <property type="term" value="F:metal ion binding"/>
    <property type="evidence" value="ECO:0007669"/>
    <property type="project" value="InterPro"/>
</dbReference>
<accession>W0RB77</accession>
<dbReference type="SUPFAM" id="SSF63411">
    <property type="entry name" value="LuxS/MPP-like metallohydrolase"/>
    <property type="match status" value="2"/>
</dbReference>
<dbReference type="Pfam" id="PF00675">
    <property type="entry name" value="Peptidase_M16"/>
    <property type="match status" value="1"/>
</dbReference>
<dbReference type="KEGG" id="gba:J421_0812"/>
<dbReference type="InterPro" id="IPR011765">
    <property type="entry name" value="Pept_M16_N"/>
</dbReference>
<dbReference type="eggNOG" id="COG0612">
    <property type="taxonomic scope" value="Bacteria"/>
</dbReference>
<dbReference type="EMBL" id="CP007128">
    <property type="protein sequence ID" value="AHG88349.1"/>
    <property type="molecule type" value="Genomic_DNA"/>
</dbReference>
<sequence length="497" mass="52894">MRHTRLTILSAALAATPALAQQPVTKDAPAKNTVPATSRTALDRTVVPKPGPEPAVRVPTWTRTTLPNGAQLVVVEKHDLPLVSFTVNFVGGANNFEPADKLGVANFTAQMLSEGTASKTGEQLADAQQLLGTQIGAGIGGESGSIGFTSLKDKLEPALALLADMLEHPSFPADALERIRGRTLVGLQQQKDNPNALASNVFSKVTYGDAHPYGRVVSEKTVRTITRDDVLAFHKAYFQPGRAVITVAGDVTPAQVKAAVEKAFAAWPSGGSKPTFDYPQAPAPKASAIYLVDKPGAAQSVFAIGLTGPARDTPDYYALQVMNTILGGLFQSRINHNIREVKGYSYGVNSSFAFGRGPGPFRAGGGIVTAKTDSALIEFMKEFKGARGDVPFTDDEIAQGKAALVQGLPRRFSSVEAIGGSVASLYVQDLPESFYRDYARNVEAVTRDDLVRVAKKYVDMEHLNIVIVGDRATIEENLRKTGIAPIVVLDAEGKPIS</sequence>
<protein>
    <submittedName>
        <fullName evidence="4">Peptidase M16 domain protein</fullName>
    </submittedName>
</protein>
<dbReference type="PATRIC" id="fig|861299.3.peg.826"/>
<proteinExistence type="predicted"/>
<organism evidence="4 5">
    <name type="scientific">Gemmatirosa kalamazoonensis</name>
    <dbReference type="NCBI Taxonomy" id="861299"/>
    <lineage>
        <taxon>Bacteria</taxon>
        <taxon>Pseudomonadati</taxon>
        <taxon>Gemmatimonadota</taxon>
        <taxon>Gemmatimonadia</taxon>
        <taxon>Gemmatimonadales</taxon>
        <taxon>Gemmatimonadaceae</taxon>
        <taxon>Gemmatirosa</taxon>
    </lineage>
</organism>
<evidence type="ECO:0000256" key="1">
    <source>
        <dbReference type="SAM" id="SignalP"/>
    </source>
</evidence>